<proteinExistence type="predicted"/>
<reference evidence="2" key="1">
    <citation type="submission" date="2022-05" db="EMBL/GenBank/DDBJ databases">
        <authorList>
            <person name="Jo J.-H."/>
            <person name="Im W.-T."/>
        </authorList>
    </citation>
    <scope>NUCLEOTIDE SEQUENCE</scope>
    <source>
        <strain evidence="2">SE158</strain>
    </source>
</reference>
<organism evidence="2 3">
    <name type="scientific">Sphingomonas alba</name>
    <dbReference type="NCBI Taxonomy" id="2908208"/>
    <lineage>
        <taxon>Bacteria</taxon>
        <taxon>Pseudomonadati</taxon>
        <taxon>Pseudomonadota</taxon>
        <taxon>Alphaproteobacteria</taxon>
        <taxon>Sphingomonadales</taxon>
        <taxon>Sphingomonadaceae</taxon>
        <taxon>Sphingomonas</taxon>
    </lineage>
</organism>
<gene>
    <name evidence="2" type="ORF">LZ536_02615</name>
</gene>
<feature type="transmembrane region" description="Helical" evidence="1">
    <location>
        <begin position="6"/>
        <end position="23"/>
    </location>
</feature>
<dbReference type="EMBL" id="JAMGBD010000001">
    <property type="protein sequence ID" value="MCL6682794.1"/>
    <property type="molecule type" value="Genomic_DNA"/>
</dbReference>
<comment type="caution">
    <text evidence="2">The sequence shown here is derived from an EMBL/GenBank/DDBJ whole genome shotgun (WGS) entry which is preliminary data.</text>
</comment>
<keyword evidence="1" id="KW-0812">Transmembrane</keyword>
<keyword evidence="1" id="KW-0472">Membrane</keyword>
<keyword evidence="1" id="KW-1133">Transmembrane helix</keyword>
<sequence>MRWVTLGEAIAIAALIVSGLGLYREWNKPDEKPTVVEKERSSIRLALRGRAQDDGRSIVISPVEESHALESLTVAIGASKIELGSDGELDASDVENALGKTDKDGKGTHSLRARITAQYVEAGADKTATGSYAITYKWEGGGLLGGKSLRLTGMSRG</sequence>
<protein>
    <submittedName>
        <fullName evidence="2">Uncharacterized protein</fullName>
    </submittedName>
</protein>
<evidence type="ECO:0000313" key="2">
    <source>
        <dbReference type="EMBL" id="MCL6682794.1"/>
    </source>
</evidence>
<keyword evidence="3" id="KW-1185">Reference proteome</keyword>
<dbReference type="Proteomes" id="UP001165363">
    <property type="component" value="Unassembled WGS sequence"/>
</dbReference>
<dbReference type="RefSeq" id="WP_249846745.1">
    <property type="nucleotide sequence ID" value="NZ_JAMGBD010000001.1"/>
</dbReference>
<evidence type="ECO:0000256" key="1">
    <source>
        <dbReference type="SAM" id="Phobius"/>
    </source>
</evidence>
<accession>A0ABT0RJJ1</accession>
<name>A0ABT0RJJ1_9SPHN</name>
<evidence type="ECO:0000313" key="3">
    <source>
        <dbReference type="Proteomes" id="UP001165363"/>
    </source>
</evidence>